<reference evidence="3 4" key="1">
    <citation type="submission" date="2020-08" db="EMBL/GenBank/DDBJ databases">
        <title>Sequencing the genomes of 1000 actinobacteria strains.</title>
        <authorList>
            <person name="Klenk H.-P."/>
        </authorList>
    </citation>
    <scope>NUCLEOTIDE SEQUENCE [LARGE SCALE GENOMIC DNA]</scope>
    <source>
        <strain evidence="3 4">DSM 45790</strain>
    </source>
</reference>
<dbReference type="PANTHER" id="PTHR46268:SF6">
    <property type="entry name" value="UNIVERSAL STRESS PROTEIN UP12"/>
    <property type="match status" value="1"/>
</dbReference>
<dbReference type="SUPFAM" id="SSF52402">
    <property type="entry name" value="Adenine nucleotide alpha hydrolases-like"/>
    <property type="match status" value="2"/>
</dbReference>
<comment type="caution">
    <text evidence="3">The sequence shown here is derived from an EMBL/GenBank/DDBJ whole genome shotgun (WGS) entry which is preliminary data.</text>
</comment>
<dbReference type="RefSeq" id="WP_184618084.1">
    <property type="nucleotide sequence ID" value="NZ_BOOS01000009.1"/>
</dbReference>
<feature type="domain" description="UspA" evidence="2">
    <location>
        <begin position="1"/>
        <end position="139"/>
    </location>
</feature>
<accession>A0A7W8ZCS7</accession>
<evidence type="ECO:0000259" key="2">
    <source>
        <dbReference type="Pfam" id="PF00582"/>
    </source>
</evidence>
<evidence type="ECO:0000313" key="4">
    <source>
        <dbReference type="Proteomes" id="UP000588112"/>
    </source>
</evidence>
<dbReference type="Gene3D" id="3.40.50.620">
    <property type="entry name" value="HUPs"/>
    <property type="match status" value="2"/>
</dbReference>
<feature type="domain" description="UspA" evidence="2">
    <location>
        <begin position="149"/>
        <end position="283"/>
    </location>
</feature>
<dbReference type="AlphaFoldDB" id="A0A7W8ZCS7"/>
<dbReference type="InterPro" id="IPR006015">
    <property type="entry name" value="Universal_stress_UspA"/>
</dbReference>
<dbReference type="InterPro" id="IPR006016">
    <property type="entry name" value="UspA"/>
</dbReference>
<comment type="similarity">
    <text evidence="1">Belongs to the universal stress protein A family.</text>
</comment>
<evidence type="ECO:0000313" key="3">
    <source>
        <dbReference type="EMBL" id="MBB5631624.1"/>
    </source>
</evidence>
<gene>
    <name evidence="3" type="ORF">BJ981_007410</name>
</gene>
<sequence length="293" mass="30091">MSGTIVVGVDGSSPATAAVEWAARDAARLNAAVRIVHVREPWSDAAPFHNVPGFQDSLSEFCEGVVAAAAERVRAAAPDVEVSTVLAAGTVVDTLLREARDAEEVVLGSRGMGGFAGLVLGSVGLGVAGHFPGPVVVVRGSAETKTGEVVVGYDGSPASEAAMDYAFSQAEARSARLRVVHAWQSPLFSSFAVAYTDLVSDLYETHAEEFQRSLEPWLRKYPGVTAVGSSVCGAAVPALAEASRHADLVVVGSRGLGGFGSAVLGSVGHGVLHHSHCPVAIVRPRAGDSRDGA</sequence>
<dbReference type="PANTHER" id="PTHR46268">
    <property type="entry name" value="STRESS RESPONSE PROTEIN NHAX"/>
    <property type="match status" value="1"/>
</dbReference>
<protein>
    <submittedName>
        <fullName evidence="3">Nucleotide-binding universal stress UspA family protein</fullName>
    </submittedName>
</protein>
<evidence type="ECO:0000256" key="1">
    <source>
        <dbReference type="ARBA" id="ARBA00008791"/>
    </source>
</evidence>
<dbReference type="Pfam" id="PF00582">
    <property type="entry name" value="Usp"/>
    <property type="match status" value="2"/>
</dbReference>
<dbReference type="Proteomes" id="UP000588112">
    <property type="component" value="Unassembled WGS sequence"/>
</dbReference>
<dbReference type="InterPro" id="IPR014729">
    <property type="entry name" value="Rossmann-like_a/b/a_fold"/>
</dbReference>
<organism evidence="3 4">
    <name type="scientific">Sphaerisporangium krabiense</name>
    <dbReference type="NCBI Taxonomy" id="763782"/>
    <lineage>
        <taxon>Bacteria</taxon>
        <taxon>Bacillati</taxon>
        <taxon>Actinomycetota</taxon>
        <taxon>Actinomycetes</taxon>
        <taxon>Streptosporangiales</taxon>
        <taxon>Streptosporangiaceae</taxon>
        <taxon>Sphaerisporangium</taxon>
    </lineage>
</organism>
<name>A0A7W8ZCS7_9ACTN</name>
<keyword evidence="4" id="KW-1185">Reference proteome</keyword>
<dbReference type="PRINTS" id="PR01438">
    <property type="entry name" value="UNVRSLSTRESS"/>
</dbReference>
<proteinExistence type="inferred from homology"/>
<dbReference type="EMBL" id="JACHBR010000003">
    <property type="protein sequence ID" value="MBB5631624.1"/>
    <property type="molecule type" value="Genomic_DNA"/>
</dbReference>